<organism evidence="1">
    <name type="scientific">Skeletonema marinoi</name>
    <dbReference type="NCBI Taxonomy" id="267567"/>
    <lineage>
        <taxon>Eukaryota</taxon>
        <taxon>Sar</taxon>
        <taxon>Stramenopiles</taxon>
        <taxon>Ochrophyta</taxon>
        <taxon>Bacillariophyta</taxon>
        <taxon>Coscinodiscophyceae</taxon>
        <taxon>Thalassiosirophycidae</taxon>
        <taxon>Thalassiosirales</taxon>
        <taxon>Skeletonemataceae</taxon>
        <taxon>Skeletonema</taxon>
        <taxon>Skeletonema marinoi-dohrnii complex</taxon>
    </lineage>
</organism>
<name>A0A7S2LN06_9STRA</name>
<evidence type="ECO:0000313" key="1">
    <source>
        <dbReference type="EMBL" id="CAD9609471.1"/>
    </source>
</evidence>
<dbReference type="AlphaFoldDB" id="A0A7S2LN06"/>
<dbReference type="EMBL" id="HBGZ01018411">
    <property type="protein sequence ID" value="CAD9609471.1"/>
    <property type="molecule type" value="Transcribed_RNA"/>
</dbReference>
<sequence>MMKKKTTTTTTLTFILELMYNEDFRGEFPLLSQYAIPLFDMEADDNPARMKKQSTRDGLLREIVQLKQSYGEPLKFESQNSVQKTELMPVGNDGVSGPLDTVFEKLGEEMAIESILKYLTERHQAKLLAELTKLKLIPKLLDE</sequence>
<gene>
    <name evidence="1" type="ORF">SMAR0320_LOCUS13239</name>
</gene>
<accession>A0A7S2LN06</accession>
<reference evidence="1" key="1">
    <citation type="submission" date="2021-01" db="EMBL/GenBank/DDBJ databases">
        <authorList>
            <person name="Corre E."/>
            <person name="Pelletier E."/>
            <person name="Niang G."/>
            <person name="Scheremetjew M."/>
            <person name="Finn R."/>
            <person name="Kale V."/>
            <person name="Holt S."/>
            <person name="Cochrane G."/>
            <person name="Meng A."/>
            <person name="Brown T."/>
            <person name="Cohen L."/>
        </authorList>
    </citation>
    <scope>NUCLEOTIDE SEQUENCE</scope>
    <source>
        <strain evidence="1">SM1012Den-03</strain>
    </source>
</reference>
<protein>
    <submittedName>
        <fullName evidence="1">Uncharacterized protein</fullName>
    </submittedName>
</protein>
<proteinExistence type="predicted"/>